<accession>A0A1U7DGH9</accession>
<comment type="subcellular location">
    <subcellularLocation>
        <location evidence="1">Cell membrane</location>
        <topology evidence="1">Multi-pass membrane protein</topology>
    </subcellularLocation>
</comment>
<dbReference type="InterPro" id="IPR032816">
    <property type="entry name" value="VTT_dom"/>
</dbReference>
<keyword evidence="8" id="KW-1185">Reference proteome</keyword>
<dbReference type="STRING" id="1267768.BV394_04530"/>
<dbReference type="EMBL" id="CP019124">
    <property type="protein sequence ID" value="APX89076.1"/>
    <property type="molecule type" value="Genomic_DNA"/>
</dbReference>
<evidence type="ECO:0000256" key="4">
    <source>
        <dbReference type="ARBA" id="ARBA00022989"/>
    </source>
</evidence>
<evidence type="ECO:0000256" key="3">
    <source>
        <dbReference type="ARBA" id="ARBA00022692"/>
    </source>
</evidence>
<keyword evidence="3" id="KW-0812">Transmembrane</keyword>
<reference evidence="7 8" key="1">
    <citation type="submission" date="2017-01" db="EMBL/GenBank/DDBJ databases">
        <title>Genomic analysis of Xuhuaishuia manganoxidans DY6-4.</title>
        <authorList>
            <person name="Wang X."/>
        </authorList>
    </citation>
    <scope>NUCLEOTIDE SEQUENCE [LARGE SCALE GENOMIC DNA]</scope>
    <source>
        <strain evidence="7 8">DY6-4</strain>
    </source>
</reference>
<dbReference type="AlphaFoldDB" id="A0A1U7DGH9"/>
<organism evidence="7 8">
    <name type="scientific">Brevirhabdus pacifica</name>
    <dbReference type="NCBI Taxonomy" id="1267768"/>
    <lineage>
        <taxon>Bacteria</taxon>
        <taxon>Pseudomonadati</taxon>
        <taxon>Pseudomonadota</taxon>
        <taxon>Alphaproteobacteria</taxon>
        <taxon>Rhodobacterales</taxon>
        <taxon>Paracoccaceae</taxon>
        <taxon>Brevirhabdus</taxon>
    </lineage>
</organism>
<keyword evidence="5" id="KW-0472">Membrane</keyword>
<accession>A0A2M9DEX7</accession>
<sequence>MFDWIVGYMGSAGYFGLFALMLGENVFPPIPSELVMPLGGFLAAQGTLNIIFVVLAGTAGSVLGALIWYYVGKLIGEERLRNFAKRHGRWLTLSPREVDASISWFDKHGWKAVLIGRMIPGVRTLISVPAGIADMPLTPFLIYTSLGSLFWTAFLAAAGYLLESQYDKVASWVNPVSTAILVGAIAWYVFRVIKGTGQTEETPDNRPAD</sequence>
<protein>
    <submittedName>
        <fullName evidence="7">Alkaline phosphatase</fullName>
    </submittedName>
</protein>
<keyword evidence="2" id="KW-1003">Cell membrane</keyword>
<proteinExistence type="predicted"/>
<dbReference type="InterPro" id="IPR051311">
    <property type="entry name" value="DedA_domain"/>
</dbReference>
<evidence type="ECO:0000259" key="6">
    <source>
        <dbReference type="Pfam" id="PF09335"/>
    </source>
</evidence>
<gene>
    <name evidence="7" type="ORF">BV394_04530</name>
</gene>
<dbReference type="PANTHER" id="PTHR42709">
    <property type="entry name" value="ALKALINE PHOSPHATASE LIKE PROTEIN"/>
    <property type="match status" value="1"/>
</dbReference>
<name>A0A1U7DGH9_9RHOB</name>
<dbReference type="GO" id="GO:0005886">
    <property type="term" value="C:plasma membrane"/>
    <property type="evidence" value="ECO:0007669"/>
    <property type="project" value="UniProtKB-SubCell"/>
</dbReference>
<dbReference type="OrthoDB" id="9813426at2"/>
<evidence type="ECO:0000256" key="1">
    <source>
        <dbReference type="ARBA" id="ARBA00004651"/>
    </source>
</evidence>
<dbReference type="PANTHER" id="PTHR42709:SF6">
    <property type="entry name" value="UNDECAPRENYL PHOSPHATE TRANSPORTER A"/>
    <property type="match status" value="1"/>
</dbReference>
<evidence type="ECO:0000256" key="5">
    <source>
        <dbReference type="ARBA" id="ARBA00023136"/>
    </source>
</evidence>
<evidence type="ECO:0000256" key="2">
    <source>
        <dbReference type="ARBA" id="ARBA00022475"/>
    </source>
</evidence>
<dbReference type="Pfam" id="PF09335">
    <property type="entry name" value="VTT_dom"/>
    <property type="match status" value="1"/>
</dbReference>
<evidence type="ECO:0000313" key="7">
    <source>
        <dbReference type="EMBL" id="APX89076.1"/>
    </source>
</evidence>
<evidence type="ECO:0000313" key="8">
    <source>
        <dbReference type="Proteomes" id="UP000187266"/>
    </source>
</evidence>
<dbReference type="Proteomes" id="UP000187266">
    <property type="component" value="Chromosome"/>
</dbReference>
<dbReference type="RefSeq" id="WP_076979099.1">
    <property type="nucleotide sequence ID" value="NZ_CP019124.1"/>
</dbReference>
<keyword evidence="4" id="KW-1133">Transmembrane helix</keyword>
<feature type="domain" description="VTT" evidence="6">
    <location>
        <begin position="30"/>
        <end position="160"/>
    </location>
</feature>